<evidence type="ECO:0000313" key="4">
    <source>
        <dbReference type="Proteomes" id="UP000275027"/>
    </source>
</evidence>
<gene>
    <name evidence="1" type="ORF">B0G92_2061</name>
    <name evidence="2" type="ORF">CLV50_1989</name>
</gene>
<dbReference type="EMBL" id="RCCB01000011">
    <property type="protein sequence ID" value="RLJ30576.1"/>
    <property type="molecule type" value="Genomic_DNA"/>
</dbReference>
<accession>A0A497USM1</accession>
<reference evidence="1 3" key="1">
    <citation type="submission" date="2017-12" db="EMBL/GenBank/DDBJ databases">
        <title>Genomic Encyclopedia of Type Strains, Phase III (KMG-III): the genomes of soil and plant-associated and newly described type strains.</title>
        <authorList>
            <person name="Whitman W."/>
        </authorList>
    </citation>
    <scope>NUCLEOTIDE SEQUENCE [LARGE SCALE GENOMIC DNA]</scope>
    <source>
        <strain evidence="1 3">IP-10</strain>
    </source>
</reference>
<name>A0A497USM1_9FLAO</name>
<comment type="caution">
    <text evidence="2">The sequence shown here is derived from an EMBL/GenBank/DDBJ whole genome shotgun (WGS) entry which is preliminary data.</text>
</comment>
<proteinExistence type="predicted"/>
<protein>
    <recommendedName>
        <fullName evidence="5">Natural product</fullName>
    </recommendedName>
</protein>
<reference evidence="2 4" key="2">
    <citation type="submission" date="2018-10" db="EMBL/GenBank/DDBJ databases">
        <title>Genomic Encyclopedia of Archaeal and Bacterial Type Strains, Phase II (KMG-II): from individual species to whole genera.</title>
        <authorList>
            <person name="Goeker M."/>
        </authorList>
    </citation>
    <scope>NUCLEOTIDE SEQUENCE [LARGE SCALE GENOMIC DNA]</scope>
    <source>
        <strain evidence="2 4">DSM 21886</strain>
    </source>
</reference>
<organism evidence="2 4">
    <name type="scientific">Flavobacterium lindanitolerans</name>
    <dbReference type="NCBI Taxonomy" id="428988"/>
    <lineage>
        <taxon>Bacteria</taxon>
        <taxon>Pseudomonadati</taxon>
        <taxon>Bacteroidota</taxon>
        <taxon>Flavobacteriia</taxon>
        <taxon>Flavobacteriales</taxon>
        <taxon>Flavobacteriaceae</taxon>
        <taxon>Flavobacterium</taxon>
    </lineage>
</organism>
<evidence type="ECO:0008006" key="5">
    <source>
        <dbReference type="Google" id="ProtNLM"/>
    </source>
</evidence>
<evidence type="ECO:0000313" key="3">
    <source>
        <dbReference type="Proteomes" id="UP000233767"/>
    </source>
</evidence>
<dbReference type="Proteomes" id="UP000233767">
    <property type="component" value="Unassembled WGS sequence"/>
</dbReference>
<dbReference type="EMBL" id="PJND01000008">
    <property type="protein sequence ID" value="PKW20784.1"/>
    <property type="molecule type" value="Genomic_DNA"/>
</dbReference>
<evidence type="ECO:0000313" key="2">
    <source>
        <dbReference type="EMBL" id="RLJ30576.1"/>
    </source>
</evidence>
<dbReference type="RefSeq" id="WP_101472111.1">
    <property type="nucleotide sequence ID" value="NZ_JAVHXU010000017.1"/>
</dbReference>
<dbReference type="Proteomes" id="UP000275027">
    <property type="component" value="Unassembled WGS sequence"/>
</dbReference>
<keyword evidence="3" id="KW-1185">Reference proteome</keyword>
<dbReference type="AlphaFoldDB" id="A0A497USM1"/>
<sequence>MKTNILNIAGVAVLSKENLKAIKGQGSVDLDTSIDLSLCGCSCSGAVTGPKYCIYYIACPQVYTCDQSPI</sequence>
<evidence type="ECO:0000313" key="1">
    <source>
        <dbReference type="EMBL" id="PKW20784.1"/>
    </source>
</evidence>